<reference evidence="8" key="1">
    <citation type="journal article" date="2021" name="IMA Fungus">
        <title>Genomic characterization of three marine fungi, including Emericellopsis atlantica sp. nov. with signatures of a generalist lifestyle and marine biomass degradation.</title>
        <authorList>
            <person name="Hagestad O.C."/>
            <person name="Hou L."/>
            <person name="Andersen J.H."/>
            <person name="Hansen E.H."/>
            <person name="Altermark B."/>
            <person name="Li C."/>
            <person name="Kuhnert E."/>
            <person name="Cox R.J."/>
            <person name="Crous P.W."/>
            <person name="Spatafora J.W."/>
            <person name="Lail K."/>
            <person name="Amirebrahimi M."/>
            <person name="Lipzen A."/>
            <person name="Pangilinan J."/>
            <person name="Andreopoulos W."/>
            <person name="Hayes R.D."/>
            <person name="Ng V."/>
            <person name="Grigoriev I.V."/>
            <person name="Jackson S.A."/>
            <person name="Sutton T.D.S."/>
            <person name="Dobson A.D.W."/>
            <person name="Rama T."/>
        </authorList>
    </citation>
    <scope>NUCLEOTIDE SEQUENCE</scope>
    <source>
        <strain evidence="8">TRa018bII</strain>
    </source>
</reference>
<organism evidence="8 9">
    <name type="scientific">Amylocarpus encephaloides</name>
    <dbReference type="NCBI Taxonomy" id="45428"/>
    <lineage>
        <taxon>Eukaryota</taxon>
        <taxon>Fungi</taxon>
        <taxon>Dikarya</taxon>
        <taxon>Ascomycota</taxon>
        <taxon>Pezizomycotina</taxon>
        <taxon>Leotiomycetes</taxon>
        <taxon>Helotiales</taxon>
        <taxon>Helotiales incertae sedis</taxon>
        <taxon>Amylocarpus</taxon>
    </lineage>
</organism>
<evidence type="ECO:0000256" key="5">
    <source>
        <dbReference type="ARBA" id="ARBA00023136"/>
    </source>
</evidence>
<feature type="domain" description="Bacterial surface antigen (D15)" evidence="7">
    <location>
        <begin position="171"/>
        <end position="506"/>
    </location>
</feature>
<dbReference type="AlphaFoldDB" id="A0A9P7Y8V4"/>
<dbReference type="GO" id="GO:0045040">
    <property type="term" value="P:protein insertion into mitochondrial outer membrane"/>
    <property type="evidence" value="ECO:0007669"/>
    <property type="project" value="TreeGrafter"/>
</dbReference>
<dbReference type="InterPro" id="IPR039910">
    <property type="entry name" value="D15-like"/>
</dbReference>
<evidence type="ECO:0000256" key="6">
    <source>
        <dbReference type="SAM" id="MobiDB-lite"/>
    </source>
</evidence>
<feature type="compositionally biased region" description="Basic and acidic residues" evidence="6">
    <location>
        <begin position="16"/>
        <end position="39"/>
    </location>
</feature>
<dbReference type="OrthoDB" id="1724197at2759"/>
<keyword evidence="5" id="KW-0472">Membrane</keyword>
<keyword evidence="4" id="KW-0812">Transmembrane</keyword>
<feature type="region of interest" description="Disordered" evidence="6">
    <location>
        <begin position="1"/>
        <end position="39"/>
    </location>
</feature>
<dbReference type="Pfam" id="PF01103">
    <property type="entry name" value="Omp85"/>
    <property type="match status" value="1"/>
</dbReference>
<dbReference type="EMBL" id="MU251762">
    <property type="protein sequence ID" value="KAG9229493.1"/>
    <property type="molecule type" value="Genomic_DNA"/>
</dbReference>
<dbReference type="InterPro" id="IPR000184">
    <property type="entry name" value="Bac_surfAg_D15"/>
</dbReference>
<dbReference type="GO" id="GO:0005741">
    <property type="term" value="C:mitochondrial outer membrane"/>
    <property type="evidence" value="ECO:0007669"/>
    <property type="project" value="UniProtKB-SubCell"/>
</dbReference>
<evidence type="ECO:0000256" key="2">
    <source>
        <dbReference type="ARBA" id="ARBA00010913"/>
    </source>
</evidence>
<evidence type="ECO:0000256" key="1">
    <source>
        <dbReference type="ARBA" id="ARBA00004374"/>
    </source>
</evidence>
<comment type="similarity">
    <text evidence="2">Belongs to the SAM50/omp85 family.</text>
</comment>
<protein>
    <submittedName>
        <fullName evidence="8">Mitochondrial outer membrane protein-like protein</fullName>
    </submittedName>
</protein>
<name>A0A9P7Y8V4_9HELO</name>
<evidence type="ECO:0000313" key="8">
    <source>
        <dbReference type="EMBL" id="KAG9229493.1"/>
    </source>
</evidence>
<dbReference type="Proteomes" id="UP000824998">
    <property type="component" value="Unassembled WGS sequence"/>
</dbReference>
<evidence type="ECO:0000313" key="9">
    <source>
        <dbReference type="Proteomes" id="UP000824998"/>
    </source>
</evidence>
<evidence type="ECO:0000256" key="4">
    <source>
        <dbReference type="ARBA" id="ARBA00022692"/>
    </source>
</evidence>
<proteinExistence type="inferred from homology"/>
<evidence type="ECO:0000259" key="7">
    <source>
        <dbReference type="Pfam" id="PF01103"/>
    </source>
</evidence>
<comment type="subcellular location">
    <subcellularLocation>
        <location evidence="1">Mitochondrion outer membrane</location>
        <topology evidence="1">Multi-pass membrane protein</topology>
    </subcellularLocation>
</comment>
<dbReference type="PANTHER" id="PTHR12815:SF18">
    <property type="entry name" value="SORTING AND ASSEMBLY MACHINERY COMPONENT 50 HOMOLOG"/>
    <property type="match status" value="1"/>
</dbReference>
<dbReference type="PANTHER" id="PTHR12815">
    <property type="entry name" value="SORTING AND ASSEMBLY MACHINERY SAMM50 PROTEIN FAMILY MEMBER"/>
    <property type="match status" value="1"/>
</dbReference>
<dbReference type="FunFam" id="2.40.160.50:FF:000008">
    <property type="entry name" value="Mitochondrial outer membrane beta-barrel protein Tob55"/>
    <property type="match status" value="1"/>
</dbReference>
<keyword evidence="9" id="KW-1185">Reference proteome</keyword>
<gene>
    <name evidence="8" type="ORF">BJ875DRAFT_193599</name>
</gene>
<dbReference type="Gene3D" id="2.40.160.50">
    <property type="entry name" value="membrane protein fhac: a member of the omp85/tpsb transporter family"/>
    <property type="match status" value="1"/>
</dbReference>
<evidence type="ECO:0000256" key="3">
    <source>
        <dbReference type="ARBA" id="ARBA00022452"/>
    </source>
</evidence>
<comment type="caution">
    <text evidence="8">The sequence shown here is derived from an EMBL/GenBank/DDBJ whole genome shotgun (WGS) entry which is preliminary data.</text>
</comment>
<keyword evidence="3" id="KW-1134">Transmembrane beta strand</keyword>
<sequence>MPSPGGSGDDLFESLRNADPKKLEAQERAAREREQEQNARAHAQLKELVGSNSTLPVTISSIRLIGAEKTRRSFLDRLFDPILSANRDRPYTLSEALQEVGTATDKLRRFDIFHNGLAMFIDKPSPTIPSSTPTDIDIYIKASERGPVVAKTGTDLGNVEGSAYGNLLWRNIFGGAETFSFNASAGTRTRSAYQGVFEMPILSDPDKTLSIDALRSSTLKPWANHEEALNGVGVKYNWATKGGTRHQIGYTGQRRQVTGLGQNASPTVRNDAGESVKSSISHTWVADQRDHPFLPQSGYMFKTISEITGWGPLRGDVAFWKSEVETSASTAIPIPGIKDASGVSFTSGFRAGLVYPLPLGFGSSAQPSRINDRFQLGGPTDVRGFKMGGLGPRDGPDAIGGDIFAAGSANLLFPVPTIGKDTPLRFQVFGNAGRLLALKDKGDNTQKKVYSTIAQLADGAPSLSAGVGLVYAHPVARFELNFSLPLIMRKGEEARKGLQFGVGINFL</sequence>
<accession>A0A9P7Y8V4</accession>